<protein>
    <recommendedName>
        <fullName evidence="8">TauD/TfdA-like domain-containing protein</fullName>
    </recommendedName>
</protein>
<evidence type="ECO:0000313" key="9">
    <source>
        <dbReference type="EMBL" id="KAL2814675.1"/>
    </source>
</evidence>
<evidence type="ECO:0000259" key="8">
    <source>
        <dbReference type="Pfam" id="PF02668"/>
    </source>
</evidence>
<evidence type="ECO:0000256" key="5">
    <source>
        <dbReference type="ARBA" id="ARBA00023002"/>
    </source>
</evidence>
<reference evidence="9 10" key="1">
    <citation type="submission" date="2024-07" db="EMBL/GenBank/DDBJ databases">
        <title>Section-level genome sequencing and comparative genomics of Aspergillus sections Usti and Cavernicolus.</title>
        <authorList>
            <consortium name="Lawrence Berkeley National Laboratory"/>
            <person name="Nybo J.L."/>
            <person name="Vesth T.C."/>
            <person name="Theobald S."/>
            <person name="Frisvad J.C."/>
            <person name="Larsen T.O."/>
            <person name="Kjaerboelling I."/>
            <person name="Rothschild-Mancinelli K."/>
            <person name="Lyhne E.K."/>
            <person name="Kogle M.E."/>
            <person name="Barry K."/>
            <person name="Clum A."/>
            <person name="Na H."/>
            <person name="Ledsgaard L."/>
            <person name="Lin J."/>
            <person name="Lipzen A."/>
            <person name="Kuo A."/>
            <person name="Riley R."/>
            <person name="Mondo S."/>
            <person name="LaButti K."/>
            <person name="Haridas S."/>
            <person name="Pangalinan J."/>
            <person name="Salamov A.A."/>
            <person name="Simmons B.A."/>
            <person name="Magnuson J.K."/>
            <person name="Chen J."/>
            <person name="Drula E."/>
            <person name="Henrissat B."/>
            <person name="Wiebenga A."/>
            <person name="Lubbers R.J."/>
            <person name="Gomes A.C."/>
            <person name="Makela M.R."/>
            <person name="Stajich J."/>
            <person name="Grigoriev I.V."/>
            <person name="Mortensen U.H."/>
            <person name="De vries R.P."/>
            <person name="Baker S.E."/>
            <person name="Andersen M.R."/>
        </authorList>
    </citation>
    <scope>NUCLEOTIDE SEQUENCE [LARGE SCALE GENOMIC DNA]</scope>
    <source>
        <strain evidence="9 10">CBS 600.67</strain>
    </source>
</reference>
<keyword evidence="10" id="KW-1185">Reference proteome</keyword>
<dbReference type="Gene3D" id="3.60.130.10">
    <property type="entry name" value="Clavaminate synthase-like"/>
    <property type="match status" value="1"/>
</dbReference>
<dbReference type="EMBL" id="JBFXLS010000122">
    <property type="protein sequence ID" value="KAL2814675.1"/>
    <property type="molecule type" value="Genomic_DNA"/>
</dbReference>
<feature type="region of interest" description="Disordered" evidence="7">
    <location>
        <begin position="233"/>
        <end position="252"/>
    </location>
</feature>
<dbReference type="InterPro" id="IPR051323">
    <property type="entry name" value="AtsK-like"/>
</dbReference>
<evidence type="ECO:0000256" key="2">
    <source>
        <dbReference type="ARBA" id="ARBA00005896"/>
    </source>
</evidence>
<comment type="caution">
    <text evidence="9">The sequence shown here is derived from an EMBL/GenBank/DDBJ whole genome shotgun (WGS) entry which is preliminary data.</text>
</comment>
<keyword evidence="4" id="KW-0223">Dioxygenase</keyword>
<sequence length="362" mass="40607">MSVTVTKEGEAVPSFVKAYDDKAHNEYKYARYLPVYDNATKLPPTEPFEVNDRGHAADKAKPHLFKTGDPNVDITKLTPRVGTEVRGLQLSQLTDAQKDELALLIAERGVVVFRDQDFKDIGPEKQKEFAAYFGRLHVHPVGAHVEGHQEFHNIYLGADNLYRLQLRSSRLSTTGYHSDVSYEHQPPAITLLTLLSVPSSGGDTGWVSQVAAYERLSEPIKKLLEGRRAEHSGFPQAENARRDGKHVRREPVKSDHPIVRVHPVTGEKALFVNPGFTKRIIGLKDEESDAILQLLFKHISLSQDLQVRVKWDDRTVSLWDNRVTAHTAISDYDTTSDGLRHGIRLTTLAEKPVGVDGLESVW</sequence>
<feature type="domain" description="TauD/TfdA-like" evidence="8">
    <location>
        <begin position="74"/>
        <end position="345"/>
    </location>
</feature>
<dbReference type="InterPro" id="IPR042098">
    <property type="entry name" value="TauD-like_sf"/>
</dbReference>
<dbReference type="Pfam" id="PF02668">
    <property type="entry name" value="TauD"/>
    <property type="match status" value="1"/>
</dbReference>
<accession>A0ABR4HGW7</accession>
<proteinExistence type="inferred from homology"/>
<dbReference type="SUPFAM" id="SSF51197">
    <property type="entry name" value="Clavaminate synthase-like"/>
    <property type="match status" value="1"/>
</dbReference>
<keyword evidence="5" id="KW-0560">Oxidoreductase</keyword>
<comment type="similarity">
    <text evidence="2">Belongs to the TfdA dioxygenase family.</text>
</comment>
<organism evidence="9 10">
    <name type="scientific">Aspergillus cavernicola</name>
    <dbReference type="NCBI Taxonomy" id="176166"/>
    <lineage>
        <taxon>Eukaryota</taxon>
        <taxon>Fungi</taxon>
        <taxon>Dikarya</taxon>
        <taxon>Ascomycota</taxon>
        <taxon>Pezizomycotina</taxon>
        <taxon>Eurotiomycetes</taxon>
        <taxon>Eurotiomycetidae</taxon>
        <taxon>Eurotiales</taxon>
        <taxon>Aspergillaceae</taxon>
        <taxon>Aspergillus</taxon>
        <taxon>Aspergillus subgen. Nidulantes</taxon>
    </lineage>
</organism>
<comment type="cofactor">
    <cofactor evidence="1">
        <name>Fe(2+)</name>
        <dbReference type="ChEBI" id="CHEBI:29033"/>
    </cofactor>
</comment>
<dbReference type="Proteomes" id="UP001610335">
    <property type="component" value="Unassembled WGS sequence"/>
</dbReference>
<dbReference type="PANTHER" id="PTHR30468">
    <property type="entry name" value="ALPHA-KETOGLUTARATE-DEPENDENT SULFONATE DIOXYGENASE"/>
    <property type="match status" value="1"/>
</dbReference>
<evidence type="ECO:0000256" key="7">
    <source>
        <dbReference type="SAM" id="MobiDB-lite"/>
    </source>
</evidence>
<evidence type="ECO:0000256" key="3">
    <source>
        <dbReference type="ARBA" id="ARBA00022723"/>
    </source>
</evidence>
<evidence type="ECO:0000256" key="4">
    <source>
        <dbReference type="ARBA" id="ARBA00022964"/>
    </source>
</evidence>
<evidence type="ECO:0000256" key="1">
    <source>
        <dbReference type="ARBA" id="ARBA00001954"/>
    </source>
</evidence>
<evidence type="ECO:0000313" key="10">
    <source>
        <dbReference type="Proteomes" id="UP001610335"/>
    </source>
</evidence>
<dbReference type="InterPro" id="IPR003819">
    <property type="entry name" value="TauD/TfdA-like"/>
</dbReference>
<keyword evidence="6" id="KW-0408">Iron</keyword>
<keyword evidence="3" id="KW-0479">Metal-binding</keyword>
<evidence type="ECO:0000256" key="6">
    <source>
        <dbReference type="ARBA" id="ARBA00023004"/>
    </source>
</evidence>
<name>A0ABR4HGW7_9EURO</name>
<dbReference type="PANTHER" id="PTHR30468:SF28">
    <property type="entry name" value="ALPHA-KETOGLUTARATE-DEPENDENT TAURINE DIOXYGENASE (AFU_ORTHOLOGUE AFUA_8G02210)-RELATED"/>
    <property type="match status" value="1"/>
</dbReference>
<gene>
    <name evidence="9" type="ORF">BDW59DRAFT_167083</name>
</gene>